<evidence type="ECO:0000256" key="1">
    <source>
        <dbReference type="ARBA" id="ARBA00004123"/>
    </source>
</evidence>
<evidence type="ECO:0000256" key="6">
    <source>
        <dbReference type="ARBA" id="ARBA00032319"/>
    </source>
</evidence>
<dbReference type="RefSeq" id="XP_033598541.1">
    <property type="nucleotide sequence ID" value="XM_033744390.1"/>
</dbReference>
<gene>
    <name evidence="8" type="ORF">EJ05DRAFT_478125</name>
</gene>
<name>A0A6A6W2B5_9PEZI</name>
<dbReference type="Proteomes" id="UP000799437">
    <property type="component" value="Unassembled WGS sequence"/>
</dbReference>
<dbReference type="Pfam" id="PF04189">
    <property type="entry name" value="Gcd10p"/>
    <property type="match status" value="1"/>
</dbReference>
<evidence type="ECO:0000256" key="5">
    <source>
        <dbReference type="ARBA" id="ARBA00023242"/>
    </source>
</evidence>
<comment type="subcellular location">
    <subcellularLocation>
        <location evidence="1">Nucleus</location>
    </subcellularLocation>
</comment>
<reference evidence="8" key="1">
    <citation type="journal article" date="2020" name="Stud. Mycol.">
        <title>101 Dothideomycetes genomes: a test case for predicting lifestyles and emergence of pathogens.</title>
        <authorList>
            <person name="Haridas S."/>
            <person name="Albert R."/>
            <person name="Binder M."/>
            <person name="Bloem J."/>
            <person name="Labutti K."/>
            <person name="Salamov A."/>
            <person name="Andreopoulos B."/>
            <person name="Baker S."/>
            <person name="Barry K."/>
            <person name="Bills G."/>
            <person name="Bluhm B."/>
            <person name="Cannon C."/>
            <person name="Castanera R."/>
            <person name="Culley D."/>
            <person name="Daum C."/>
            <person name="Ezra D."/>
            <person name="Gonzalez J."/>
            <person name="Henrissat B."/>
            <person name="Kuo A."/>
            <person name="Liang C."/>
            <person name="Lipzen A."/>
            <person name="Lutzoni F."/>
            <person name="Magnuson J."/>
            <person name="Mondo S."/>
            <person name="Nolan M."/>
            <person name="Ohm R."/>
            <person name="Pangilinan J."/>
            <person name="Park H.-J."/>
            <person name="Ramirez L."/>
            <person name="Alfaro M."/>
            <person name="Sun H."/>
            <person name="Tritt A."/>
            <person name="Yoshinaga Y."/>
            <person name="Zwiers L.-H."/>
            <person name="Turgeon B."/>
            <person name="Goodwin S."/>
            <person name="Spatafora J."/>
            <person name="Crous P."/>
            <person name="Grigoriev I."/>
        </authorList>
    </citation>
    <scope>NUCLEOTIDE SEQUENCE</scope>
    <source>
        <strain evidence="8">CBS 121739</strain>
    </source>
</reference>
<dbReference type="GO" id="GO:0005634">
    <property type="term" value="C:nucleus"/>
    <property type="evidence" value="ECO:0007669"/>
    <property type="project" value="UniProtKB-SubCell"/>
</dbReference>
<feature type="compositionally biased region" description="Acidic residues" evidence="7">
    <location>
        <begin position="273"/>
        <end position="286"/>
    </location>
</feature>
<feature type="region of interest" description="Disordered" evidence="7">
    <location>
        <begin position="273"/>
        <end position="329"/>
    </location>
</feature>
<feature type="region of interest" description="Disordered" evidence="7">
    <location>
        <begin position="567"/>
        <end position="614"/>
    </location>
</feature>
<dbReference type="GeneID" id="54485444"/>
<comment type="similarity">
    <text evidence="2">Belongs to the TRM6/GCD10 family.</text>
</comment>
<dbReference type="GO" id="GO:0030488">
    <property type="term" value="P:tRNA methylation"/>
    <property type="evidence" value="ECO:0007669"/>
    <property type="project" value="InterPro"/>
</dbReference>
<accession>A0A6A6W2B5</accession>
<organism evidence="8 9">
    <name type="scientific">Pseudovirgaria hyperparasitica</name>
    <dbReference type="NCBI Taxonomy" id="470096"/>
    <lineage>
        <taxon>Eukaryota</taxon>
        <taxon>Fungi</taxon>
        <taxon>Dikarya</taxon>
        <taxon>Ascomycota</taxon>
        <taxon>Pezizomycotina</taxon>
        <taxon>Dothideomycetes</taxon>
        <taxon>Dothideomycetes incertae sedis</taxon>
        <taxon>Acrospermales</taxon>
        <taxon>Acrospermaceae</taxon>
        <taxon>Pseudovirgaria</taxon>
    </lineage>
</organism>
<evidence type="ECO:0000313" key="8">
    <source>
        <dbReference type="EMBL" id="KAF2756090.1"/>
    </source>
</evidence>
<evidence type="ECO:0000256" key="7">
    <source>
        <dbReference type="SAM" id="MobiDB-lite"/>
    </source>
</evidence>
<dbReference type="InterPro" id="IPR017423">
    <property type="entry name" value="TRM6"/>
</dbReference>
<protein>
    <recommendedName>
        <fullName evidence="3">tRNA (adenine(58)-N(1))-methyltransferase non-catalytic subunit TRM6</fullName>
    </recommendedName>
    <alternativeName>
        <fullName evidence="6">tRNA(m1A58)-methyltransferase subunit TRM6</fullName>
    </alternativeName>
</protein>
<dbReference type="OrthoDB" id="10254665at2759"/>
<evidence type="ECO:0000256" key="4">
    <source>
        <dbReference type="ARBA" id="ARBA00022694"/>
    </source>
</evidence>
<evidence type="ECO:0000313" key="9">
    <source>
        <dbReference type="Proteomes" id="UP000799437"/>
    </source>
</evidence>
<dbReference type="EMBL" id="ML996576">
    <property type="protein sequence ID" value="KAF2756090.1"/>
    <property type="molecule type" value="Genomic_DNA"/>
</dbReference>
<keyword evidence="9" id="KW-1185">Reference proteome</keyword>
<dbReference type="GO" id="GO:0031515">
    <property type="term" value="C:tRNA (m1A) methyltransferase complex"/>
    <property type="evidence" value="ECO:0007669"/>
    <property type="project" value="InterPro"/>
</dbReference>
<proteinExistence type="inferred from homology"/>
<sequence length="614" mass="68367">MHSYIRPNTYVCLRLPSGVLKVTEIVPNTIISIGKYGSFPTNLLIGRPYHVTFELVELEHDEKNRIATQLRIVPASELHADAITEPTASVADSREEKVEITNGGVEFDIVGENGEVLMRNNRLTVDDASRQALTYEEIEELKKAGSGSGKDIIAKIMASHNALDEKTSFSLAKYTLRKSKKYMKRVTILPLDVAMLVNTMLDIQAVRIMEVREEILGLINSWANIHYGGSQRIYPSEDGSGIIGGGRWLCIDDTGGILVASLAERMGILYSGEDDENGDWDEDQTEQEQGAHDVHHDVAQEQPENTEQPAARAETQKEDLSIDQPPRRRRNYNFVPEMSAKTNTLTVIHSAAQPNLGLLKYFGYDTSATVTTHPFYQHLKTISWLQLLHPEEDAGYEEPEEVSPDTLASWKAGKRGTYYRKRRRWEKVTRVVNETRAGGFDGIVIASTMDIKDILKHTVPLLRGGAQVVVYSPNVESLAELMDLYSKDRKAPYMQEIAQGNPIDETDFPVNPTLLLGPMLQTVRARQWQVLPGRTHPMMMSRGLAEGYLFTAMRVFPVDGKVEARGRFTKKRKTAPEDSVPILNGAAKKTNPGEDDTSVLDSPADGDASMADAS</sequence>
<feature type="compositionally biased region" description="Basic and acidic residues" evidence="7">
    <location>
        <begin position="289"/>
        <end position="299"/>
    </location>
</feature>
<evidence type="ECO:0000256" key="3">
    <source>
        <dbReference type="ARBA" id="ARBA00021704"/>
    </source>
</evidence>
<dbReference type="PANTHER" id="PTHR12945:SF0">
    <property type="entry name" value="TRNA (ADENINE(58)-N(1))-METHYLTRANSFERASE NON-CATALYTIC SUBUNIT TRM6"/>
    <property type="match status" value="1"/>
</dbReference>
<keyword evidence="4" id="KW-0819">tRNA processing</keyword>
<keyword evidence="5" id="KW-0539">Nucleus</keyword>
<dbReference type="AlphaFoldDB" id="A0A6A6W2B5"/>
<evidence type="ECO:0000256" key="2">
    <source>
        <dbReference type="ARBA" id="ARBA00008320"/>
    </source>
</evidence>
<dbReference type="PANTHER" id="PTHR12945">
    <property type="entry name" value="TRANSLATION INITIATION FACTOR EIF3-RELATED"/>
    <property type="match status" value="1"/>
</dbReference>